<dbReference type="NCBIfam" id="NF045780">
    <property type="entry name" value="TrlF_fam_ATP"/>
    <property type="match status" value="1"/>
</dbReference>
<dbReference type="InterPro" id="IPR054787">
    <property type="entry name" value="TrlF_ATPase"/>
</dbReference>
<sequence>MIDYTTTNSGAKFYKADLHIHSYGEDGSFDVTDTTMTPENIVDISIEKGLSIIAITDHNEVQNSKKAIKHAEGKEILVIPGIEISTLQGHLLVYFEKHEDLKNFRGKLTISDDRETCTQGIVECLNFAKQYNGLGILAHISSNAGFEKTIGRFDPKMSKILEHECLYGLEISDKSEIDLYTERDKSEDGQKRMHFVNQRIDFLDSEKDFEFPKLMSSDAHTTDRLGTNADGEKKLTRIKLDIISFHAFRIALISSNSRVRIENLIPEKLPRFVGVSLNGGLLANQIIHFSSNLTCIIGGRGAGKSTLLEALRVGSGNNSEMSVVDSEVWPDEINLTYEDETGQLISFVREKNSYPLNSSTEEGLSKIPIESYGQGETAKTIQFSEQNPQYLIDFLNSFLDLDELNSDDRTLRDKLHENQSNLRGLRLAVTQIPEVTKMKVNLEGKLKQLQQDKASELVNFHLALVREKEIRTDIKEDLNELFTKYRDILSDKTIFDSFEEIDGNEIKVGKDNFIKVKEIVKMFGDIVSVKQIELSTELKQKIEELKVQLQDWASKETEIQAKINAKKKELEEKGIPFDIGKINQITKDVVTYQNKLKLLKQKEVELKDLLKSRDVLIRQRLDVKSKIYYQHYEFGKTINDNLKNSVDDFFVSVKYKEGKYSPSFEQAIKNLAQWRLNKKSEAFANSITPLEFVMAIRKKNLDFMKDIEDQNGRMFNDEEINSLLSKAQENYNYEDFDTLDYDDRPSIIVTKTVSDENGTMQTVRRSLNQLSLGQQQSILLAILLQSKSKVPLLIDQPEDNLDSEFIYKSIVKNLRRIKEFRQVIIVTHNPNIAVLGDAELIIPLKSTSIKSVIMERGSIDTEQTRKSCCEILEGGKQAFKRRQEIYKI</sequence>
<dbReference type="Gene3D" id="3.40.50.300">
    <property type="entry name" value="P-loop containing nucleotide triphosphate hydrolases"/>
    <property type="match status" value="2"/>
</dbReference>
<dbReference type="GO" id="GO:0005524">
    <property type="term" value="F:ATP binding"/>
    <property type="evidence" value="ECO:0007669"/>
    <property type="project" value="InterPro"/>
</dbReference>
<dbReference type="SMART" id="SM00481">
    <property type="entry name" value="POLIIIAc"/>
    <property type="match status" value="1"/>
</dbReference>
<organism evidence="3 4">
    <name type="scientific">Labilibaculum antarcticum</name>
    <dbReference type="NCBI Taxonomy" id="1717717"/>
    <lineage>
        <taxon>Bacteria</taxon>
        <taxon>Pseudomonadati</taxon>
        <taxon>Bacteroidota</taxon>
        <taxon>Bacteroidia</taxon>
        <taxon>Marinilabiliales</taxon>
        <taxon>Marinifilaceae</taxon>
        <taxon>Labilibaculum</taxon>
    </lineage>
</organism>
<dbReference type="InterPro" id="IPR027417">
    <property type="entry name" value="P-loop_NTPase"/>
</dbReference>
<name>A0A1Y1CMT5_9BACT</name>
<keyword evidence="4" id="KW-1185">Reference proteome</keyword>
<evidence type="ECO:0000313" key="3">
    <source>
        <dbReference type="EMBL" id="BAX81749.1"/>
    </source>
</evidence>
<dbReference type="PANTHER" id="PTHR42924:SF3">
    <property type="entry name" value="POLYMERASE_HISTIDINOL PHOSPHATASE N-TERMINAL DOMAIN-CONTAINING PROTEIN"/>
    <property type="match status" value="1"/>
</dbReference>
<accession>A0A1Y1CMT5</accession>
<feature type="domain" description="Polymerase/histidinol phosphatase N-terminal" evidence="2">
    <location>
        <begin position="16"/>
        <end position="88"/>
    </location>
</feature>
<dbReference type="PANTHER" id="PTHR42924">
    <property type="entry name" value="EXONUCLEASE"/>
    <property type="match status" value="1"/>
</dbReference>
<feature type="coiled-coil region" evidence="1">
    <location>
        <begin position="432"/>
        <end position="459"/>
    </location>
</feature>
<evidence type="ECO:0000256" key="1">
    <source>
        <dbReference type="SAM" id="Coils"/>
    </source>
</evidence>
<dbReference type="Pfam" id="PF02811">
    <property type="entry name" value="PHP"/>
    <property type="match status" value="1"/>
</dbReference>
<dbReference type="OrthoDB" id="9791620at2"/>
<dbReference type="InterPro" id="IPR003141">
    <property type="entry name" value="Pol/His_phosphatase_N"/>
</dbReference>
<feature type="coiled-coil region" evidence="1">
    <location>
        <begin position="535"/>
        <end position="619"/>
    </location>
</feature>
<proteinExistence type="predicted"/>
<dbReference type="GO" id="GO:0004534">
    <property type="term" value="F:5'-3' RNA exonuclease activity"/>
    <property type="evidence" value="ECO:0007669"/>
    <property type="project" value="TreeGrafter"/>
</dbReference>
<dbReference type="Pfam" id="PF13304">
    <property type="entry name" value="AAA_21"/>
    <property type="match status" value="1"/>
</dbReference>
<dbReference type="InterPro" id="IPR052018">
    <property type="entry name" value="PHP_domain"/>
</dbReference>
<reference evidence="3 4" key="1">
    <citation type="journal article" date="2018" name="Mar. Genomics">
        <title>Complete genome sequence of Marinifilaceae bacterium strain SPP2, isolated from the Antarctic marine sediment.</title>
        <authorList>
            <person name="Watanabe M."/>
            <person name="Kojima H."/>
            <person name="Fukui M."/>
        </authorList>
    </citation>
    <scope>NUCLEOTIDE SEQUENCE [LARGE SCALE GENOMIC DNA]</scope>
    <source>
        <strain evidence="3 4">SPP2</strain>
    </source>
</reference>
<dbReference type="GO" id="GO:0035312">
    <property type="term" value="F:5'-3' DNA exonuclease activity"/>
    <property type="evidence" value="ECO:0007669"/>
    <property type="project" value="TreeGrafter"/>
</dbReference>
<dbReference type="InterPro" id="IPR016195">
    <property type="entry name" value="Pol/histidinol_Pase-like"/>
</dbReference>
<dbReference type="AlphaFoldDB" id="A0A1Y1CMT5"/>
<protein>
    <submittedName>
        <fullName evidence="3">Histidinol-phosphatase</fullName>
    </submittedName>
</protein>
<dbReference type="EMBL" id="AP018042">
    <property type="protein sequence ID" value="BAX81749.1"/>
    <property type="molecule type" value="Genomic_DNA"/>
</dbReference>
<dbReference type="Gene3D" id="3.20.20.140">
    <property type="entry name" value="Metal-dependent hydrolases"/>
    <property type="match status" value="1"/>
</dbReference>
<evidence type="ECO:0000313" key="4">
    <source>
        <dbReference type="Proteomes" id="UP000218267"/>
    </source>
</evidence>
<dbReference type="SUPFAM" id="SSF52540">
    <property type="entry name" value="P-loop containing nucleoside triphosphate hydrolases"/>
    <property type="match status" value="1"/>
</dbReference>
<dbReference type="SUPFAM" id="SSF89550">
    <property type="entry name" value="PHP domain-like"/>
    <property type="match status" value="1"/>
</dbReference>
<gene>
    <name evidence="3" type="ORF">ALGA_3451</name>
</gene>
<evidence type="ECO:0000259" key="2">
    <source>
        <dbReference type="SMART" id="SM00481"/>
    </source>
</evidence>
<dbReference type="CDD" id="cd00267">
    <property type="entry name" value="ABC_ATPase"/>
    <property type="match status" value="1"/>
</dbReference>
<reference evidence="4" key="2">
    <citation type="journal article" date="2020" name="Antonie Van Leeuwenhoek">
        <title>Labilibaculum antarcticum sp. nov., a novel facultative anaerobic, psychrotorelant bacterium isolated from marine sediment of Antarctica.</title>
        <authorList>
            <person name="Watanabe M."/>
            <person name="Kojima H."/>
            <person name="Fukui M."/>
        </authorList>
    </citation>
    <scope>NUCLEOTIDE SEQUENCE [LARGE SCALE GENOMIC DNA]</scope>
    <source>
        <strain evidence="4">SPP2</strain>
    </source>
</reference>
<dbReference type="GO" id="GO:0016887">
    <property type="term" value="F:ATP hydrolysis activity"/>
    <property type="evidence" value="ECO:0007669"/>
    <property type="project" value="InterPro"/>
</dbReference>
<dbReference type="InterPro" id="IPR004013">
    <property type="entry name" value="PHP_dom"/>
</dbReference>
<dbReference type="Proteomes" id="UP000218267">
    <property type="component" value="Chromosome"/>
</dbReference>
<dbReference type="InterPro" id="IPR003959">
    <property type="entry name" value="ATPase_AAA_core"/>
</dbReference>
<dbReference type="CDD" id="cd07432">
    <property type="entry name" value="PHP_HisPPase"/>
    <property type="match status" value="1"/>
</dbReference>
<keyword evidence="1" id="KW-0175">Coiled coil</keyword>
<dbReference type="KEGG" id="mbas:ALGA_3451"/>
<dbReference type="RefSeq" id="WP_096431428.1">
    <property type="nucleotide sequence ID" value="NZ_AP018042.1"/>
</dbReference>